<evidence type="ECO:0000313" key="1">
    <source>
        <dbReference type="EMBL" id="KAJ9645216.1"/>
    </source>
</evidence>
<dbReference type="Proteomes" id="UP001172680">
    <property type="component" value="Unassembled WGS sequence"/>
</dbReference>
<comment type="caution">
    <text evidence="1">The sequence shown here is derived from an EMBL/GenBank/DDBJ whole genome shotgun (WGS) entry which is preliminary data.</text>
</comment>
<keyword evidence="2" id="KW-1185">Reference proteome</keyword>
<reference evidence="1" key="1">
    <citation type="submission" date="2022-10" db="EMBL/GenBank/DDBJ databases">
        <title>Culturing micro-colonial fungi from biological soil crusts in the Mojave desert and describing Neophaeococcomyces mojavensis, and introducing the new genera and species Taxawa tesnikishii.</title>
        <authorList>
            <person name="Kurbessoian T."/>
            <person name="Stajich J.E."/>
        </authorList>
    </citation>
    <scope>NUCLEOTIDE SEQUENCE</scope>
    <source>
        <strain evidence="1">JES_115</strain>
    </source>
</reference>
<organism evidence="1 2">
    <name type="scientific">Coniosporium tulheliwenetii</name>
    <dbReference type="NCBI Taxonomy" id="3383036"/>
    <lineage>
        <taxon>Eukaryota</taxon>
        <taxon>Fungi</taxon>
        <taxon>Dikarya</taxon>
        <taxon>Ascomycota</taxon>
        <taxon>Pezizomycotina</taxon>
        <taxon>Dothideomycetes</taxon>
        <taxon>Dothideomycetes incertae sedis</taxon>
        <taxon>Coniosporium</taxon>
    </lineage>
</organism>
<sequence length="485" mass="52999">MCGKNLLKNQQCWLTDVRCGEICGKKLKCGAHKCQKPCHKPGECEDAGRSCQQPCGKEKSCGHPCSDRCHSPYPCKEDKPCQHKIFITCDCQHIRQEAKCNATRDNEGNSTKSLKCDDECARLERNRRLALALNIDPETHKDDHIPYSSETLNMFLQNVPWAQTQEREFRVFASNPEEKRLRFKPMPPTQRAFLHSLAEDFGFDSESMDPEPHRHVALFKSPRFVTAPMKTLAECARIRHSQRAATATSAAAAEKKVKPSNVIGEPYNGFLLTNAKFGLTIEELRSAIRPALAATPSIKFDISFQPDESVVLKATTSTSITSERDLEATLQSLKPGVSAAVKAQALGTIQLCRLDTSLNVLRRESDSASNGGWSQVAAKAAAPRMAIRQPVVQAKNAYTVLGAGKVQLGKKKEKEVEKLREESVVDDWEAAESAEEEREKVAGSVGSGDEMGEGGAGSVGSVAGSGGEEKEKESGEAEVPVEEAA</sequence>
<accession>A0ACC2ZDU7</accession>
<proteinExistence type="predicted"/>
<protein>
    <submittedName>
        <fullName evidence="1">FKBP12-associated protein</fullName>
    </submittedName>
</protein>
<name>A0ACC2ZDU7_9PEZI</name>
<dbReference type="EMBL" id="JAPDRP010000008">
    <property type="protein sequence ID" value="KAJ9645216.1"/>
    <property type="molecule type" value="Genomic_DNA"/>
</dbReference>
<gene>
    <name evidence="1" type="primary">FAP1</name>
    <name evidence="1" type="ORF">H2199_003222</name>
</gene>
<evidence type="ECO:0000313" key="2">
    <source>
        <dbReference type="Proteomes" id="UP001172680"/>
    </source>
</evidence>